<reference evidence="2" key="1">
    <citation type="submission" date="2023-01" db="EMBL/GenBank/DDBJ databases">
        <title>Colletotrichum chrysophilum M932 genome sequence.</title>
        <authorList>
            <person name="Baroncelli R."/>
        </authorList>
    </citation>
    <scope>NUCLEOTIDE SEQUENCE</scope>
    <source>
        <strain evidence="2">M932</strain>
    </source>
</reference>
<sequence>MFKDELEEILEQSEDDSIAGDVSIAQDESITQDGSMAEDTSNNASTKTVRAVTKATQPQKPPTMNEHARRTPVNDAHAIKLPAPRA</sequence>
<dbReference type="Proteomes" id="UP001243330">
    <property type="component" value="Unassembled WGS sequence"/>
</dbReference>
<proteinExistence type="predicted"/>
<protein>
    <submittedName>
        <fullName evidence="2">Uncharacterized protein</fullName>
    </submittedName>
</protein>
<dbReference type="EMBL" id="JAQOWY010000014">
    <property type="protein sequence ID" value="KAK1855992.1"/>
    <property type="molecule type" value="Genomic_DNA"/>
</dbReference>
<comment type="caution">
    <text evidence="2">The sequence shown here is derived from an EMBL/GenBank/DDBJ whole genome shotgun (WGS) entry which is preliminary data.</text>
</comment>
<feature type="compositionally biased region" description="Acidic residues" evidence="1">
    <location>
        <begin position="1"/>
        <end position="18"/>
    </location>
</feature>
<organism evidence="2 3">
    <name type="scientific">Colletotrichum chrysophilum</name>
    <dbReference type="NCBI Taxonomy" id="1836956"/>
    <lineage>
        <taxon>Eukaryota</taxon>
        <taxon>Fungi</taxon>
        <taxon>Dikarya</taxon>
        <taxon>Ascomycota</taxon>
        <taxon>Pezizomycotina</taxon>
        <taxon>Sordariomycetes</taxon>
        <taxon>Hypocreomycetidae</taxon>
        <taxon>Glomerellales</taxon>
        <taxon>Glomerellaceae</taxon>
        <taxon>Colletotrichum</taxon>
        <taxon>Colletotrichum gloeosporioides species complex</taxon>
    </lineage>
</organism>
<evidence type="ECO:0000313" key="3">
    <source>
        <dbReference type="Proteomes" id="UP001243330"/>
    </source>
</evidence>
<evidence type="ECO:0000256" key="1">
    <source>
        <dbReference type="SAM" id="MobiDB-lite"/>
    </source>
</evidence>
<keyword evidence="3" id="KW-1185">Reference proteome</keyword>
<feature type="region of interest" description="Disordered" evidence="1">
    <location>
        <begin position="1"/>
        <end position="86"/>
    </location>
</feature>
<gene>
    <name evidence="2" type="ORF">CCHR01_01374</name>
</gene>
<evidence type="ECO:0000313" key="2">
    <source>
        <dbReference type="EMBL" id="KAK1855992.1"/>
    </source>
</evidence>
<name>A0AAD9EQD9_9PEZI</name>
<accession>A0AAD9EQD9</accession>
<dbReference type="AlphaFoldDB" id="A0AAD9EQD9"/>
<feature type="compositionally biased region" description="Polar residues" evidence="1">
    <location>
        <begin position="26"/>
        <end position="58"/>
    </location>
</feature>